<dbReference type="OrthoDB" id="1436810at2"/>
<name>A0A5D3YNF4_9BACT</name>
<dbReference type="Pfam" id="PF14352">
    <property type="entry name" value="DUF4402"/>
    <property type="match status" value="1"/>
</dbReference>
<gene>
    <name evidence="2" type="ORF">LX73_0981</name>
</gene>
<sequence>MKKTISLLSIMVFVLVLTGTSIAQVTVDASTDIVQDLTLTNNSDLSFGQISNSQTADAILDPQGNTTANVGGTTSLGEVQITAAPSSSIVISFSSLNNLDDGNSNTIGFTADYSGNTTNNAGGSTDLNTGSSNTVTTHGTSGEYFIYYGGTLAGGDIDGTPTGTYDGTITTTVNYE</sequence>
<proteinExistence type="predicted"/>
<keyword evidence="3" id="KW-1185">Reference proteome</keyword>
<dbReference type="AlphaFoldDB" id="A0A5D3YNF4"/>
<feature type="signal peptide" evidence="1">
    <location>
        <begin position="1"/>
        <end position="23"/>
    </location>
</feature>
<evidence type="ECO:0000313" key="3">
    <source>
        <dbReference type="Proteomes" id="UP000324595"/>
    </source>
</evidence>
<evidence type="ECO:0000256" key="1">
    <source>
        <dbReference type="SAM" id="SignalP"/>
    </source>
</evidence>
<evidence type="ECO:0008006" key="4">
    <source>
        <dbReference type="Google" id="ProtNLM"/>
    </source>
</evidence>
<reference evidence="2 3" key="1">
    <citation type="submission" date="2019-07" db="EMBL/GenBank/DDBJ databases">
        <title>Genomic Encyclopedia of Archaeal and Bacterial Type Strains, Phase II (KMG-II): from individual species to whole genera.</title>
        <authorList>
            <person name="Goeker M."/>
        </authorList>
    </citation>
    <scope>NUCLEOTIDE SEQUENCE [LARGE SCALE GENOMIC DNA]</scope>
    <source>
        <strain evidence="2 3">DSM 21935</strain>
    </source>
</reference>
<dbReference type="Proteomes" id="UP000324595">
    <property type="component" value="Unassembled WGS sequence"/>
</dbReference>
<evidence type="ECO:0000313" key="2">
    <source>
        <dbReference type="EMBL" id="TYP95666.1"/>
    </source>
</evidence>
<protein>
    <recommendedName>
        <fullName evidence="4">DUF4402 domain-containing protein</fullName>
    </recommendedName>
</protein>
<accession>A0A5D3YNF4</accession>
<dbReference type="RefSeq" id="WP_148898324.1">
    <property type="nucleotide sequence ID" value="NZ_VNHY01000001.1"/>
</dbReference>
<organism evidence="2 3">
    <name type="scientific">Fodinibius salinus</name>
    <dbReference type="NCBI Taxonomy" id="860790"/>
    <lineage>
        <taxon>Bacteria</taxon>
        <taxon>Pseudomonadati</taxon>
        <taxon>Balneolota</taxon>
        <taxon>Balneolia</taxon>
        <taxon>Balneolales</taxon>
        <taxon>Balneolaceae</taxon>
        <taxon>Fodinibius</taxon>
    </lineage>
</organism>
<dbReference type="InterPro" id="IPR025514">
    <property type="entry name" value="DUF4402"/>
</dbReference>
<feature type="chain" id="PRO_5023055523" description="DUF4402 domain-containing protein" evidence="1">
    <location>
        <begin position="24"/>
        <end position="176"/>
    </location>
</feature>
<keyword evidence="1" id="KW-0732">Signal</keyword>
<dbReference type="EMBL" id="VNHY01000001">
    <property type="protein sequence ID" value="TYP95666.1"/>
    <property type="molecule type" value="Genomic_DNA"/>
</dbReference>
<comment type="caution">
    <text evidence="2">The sequence shown here is derived from an EMBL/GenBank/DDBJ whole genome shotgun (WGS) entry which is preliminary data.</text>
</comment>